<keyword evidence="2" id="KW-0812">Transmembrane</keyword>
<keyword evidence="5" id="KW-0106">Calcium</keyword>
<dbReference type="InterPro" id="IPR015919">
    <property type="entry name" value="Cadherin-like_sf"/>
</dbReference>
<name>A0A448WXM7_9PLAT</name>
<dbReference type="PRINTS" id="PR00205">
    <property type="entry name" value="CADHERIN"/>
</dbReference>
<evidence type="ECO:0000256" key="4">
    <source>
        <dbReference type="ARBA" id="ARBA00023180"/>
    </source>
</evidence>
<feature type="non-terminal residue" evidence="8">
    <location>
        <position position="1"/>
    </location>
</feature>
<evidence type="ECO:0000256" key="2">
    <source>
        <dbReference type="ARBA" id="ARBA00022692"/>
    </source>
</evidence>
<evidence type="ECO:0000256" key="3">
    <source>
        <dbReference type="ARBA" id="ARBA00022989"/>
    </source>
</evidence>
<evidence type="ECO:0000256" key="5">
    <source>
        <dbReference type="PROSITE-ProRule" id="PRU00043"/>
    </source>
</evidence>
<gene>
    <name evidence="8" type="ORF">PXEA_LOCUS16251</name>
</gene>
<evidence type="ECO:0000313" key="8">
    <source>
        <dbReference type="EMBL" id="VEL22811.1"/>
    </source>
</evidence>
<keyword evidence="3" id="KW-1133">Transmembrane helix</keyword>
<feature type="domain" description="Cadherin" evidence="7">
    <location>
        <begin position="131"/>
        <end position="181"/>
    </location>
</feature>
<dbReference type="Gene3D" id="2.60.40.60">
    <property type="entry name" value="Cadherins"/>
    <property type="match status" value="4"/>
</dbReference>
<dbReference type="AlphaFoldDB" id="A0A448WXM7"/>
<feature type="compositionally biased region" description="Low complexity" evidence="6">
    <location>
        <begin position="408"/>
        <end position="417"/>
    </location>
</feature>
<evidence type="ECO:0000313" key="9">
    <source>
        <dbReference type="Proteomes" id="UP000784294"/>
    </source>
</evidence>
<dbReference type="GO" id="GO:0007156">
    <property type="term" value="P:homophilic cell adhesion via plasma membrane adhesion molecules"/>
    <property type="evidence" value="ECO:0007669"/>
    <property type="project" value="InterPro"/>
</dbReference>
<proteinExistence type="predicted"/>
<dbReference type="CDD" id="cd11304">
    <property type="entry name" value="Cadherin_repeat"/>
    <property type="match status" value="3"/>
</dbReference>
<keyword evidence="9" id="KW-1185">Reference proteome</keyword>
<feature type="region of interest" description="Disordered" evidence="6">
    <location>
        <begin position="487"/>
        <end position="518"/>
    </location>
</feature>
<feature type="domain" description="Cadherin" evidence="7">
    <location>
        <begin position="310"/>
        <end position="489"/>
    </location>
</feature>
<dbReference type="Pfam" id="PF00028">
    <property type="entry name" value="Cadherin"/>
    <property type="match status" value="2"/>
</dbReference>
<dbReference type="PROSITE" id="PS50268">
    <property type="entry name" value="CADHERIN_2"/>
    <property type="match status" value="3"/>
</dbReference>
<evidence type="ECO:0000259" key="7">
    <source>
        <dbReference type="PROSITE" id="PS50268"/>
    </source>
</evidence>
<feature type="domain" description="Cadherin" evidence="7">
    <location>
        <begin position="182"/>
        <end position="309"/>
    </location>
</feature>
<comment type="caution">
    <text evidence="8">The sequence shown here is derived from an EMBL/GenBank/DDBJ whole genome shotgun (WGS) entry which is preliminary data.</text>
</comment>
<dbReference type="SMART" id="SM00112">
    <property type="entry name" value="CA"/>
    <property type="match status" value="3"/>
</dbReference>
<dbReference type="Proteomes" id="UP000784294">
    <property type="component" value="Unassembled WGS sequence"/>
</dbReference>
<dbReference type="EMBL" id="CAAALY010058518">
    <property type="protein sequence ID" value="VEL22811.1"/>
    <property type="molecule type" value="Genomic_DNA"/>
</dbReference>
<dbReference type="PANTHER" id="PTHR24028:SF146">
    <property type="entry name" value="CADHERIN 96CB, ISOFORM D-RELATED"/>
    <property type="match status" value="1"/>
</dbReference>
<dbReference type="SUPFAM" id="SSF49313">
    <property type="entry name" value="Cadherin-like"/>
    <property type="match status" value="3"/>
</dbReference>
<dbReference type="OrthoDB" id="6252479at2759"/>
<reference evidence="8" key="1">
    <citation type="submission" date="2018-11" db="EMBL/GenBank/DDBJ databases">
        <authorList>
            <consortium name="Pathogen Informatics"/>
        </authorList>
    </citation>
    <scope>NUCLEOTIDE SEQUENCE</scope>
</reference>
<feature type="region of interest" description="Disordered" evidence="6">
    <location>
        <begin position="393"/>
        <end position="417"/>
    </location>
</feature>
<accession>A0A448WXM7</accession>
<dbReference type="GO" id="GO:0005886">
    <property type="term" value="C:plasma membrane"/>
    <property type="evidence" value="ECO:0007669"/>
    <property type="project" value="TreeGrafter"/>
</dbReference>
<evidence type="ECO:0000256" key="6">
    <source>
        <dbReference type="SAM" id="MobiDB-lite"/>
    </source>
</evidence>
<organism evidence="8 9">
    <name type="scientific">Protopolystoma xenopodis</name>
    <dbReference type="NCBI Taxonomy" id="117903"/>
    <lineage>
        <taxon>Eukaryota</taxon>
        <taxon>Metazoa</taxon>
        <taxon>Spiralia</taxon>
        <taxon>Lophotrochozoa</taxon>
        <taxon>Platyhelminthes</taxon>
        <taxon>Monogenea</taxon>
        <taxon>Polyopisthocotylea</taxon>
        <taxon>Polystomatidea</taxon>
        <taxon>Polystomatidae</taxon>
        <taxon>Protopolystoma</taxon>
    </lineage>
</organism>
<keyword evidence="4" id="KW-0325">Glycoprotein</keyword>
<protein>
    <recommendedName>
        <fullName evidence="7">Cadherin domain-containing protein</fullName>
    </recommendedName>
</protein>
<dbReference type="InterPro" id="IPR050174">
    <property type="entry name" value="Protocadherin/Cadherin-CA"/>
</dbReference>
<dbReference type="GO" id="GO:0005509">
    <property type="term" value="F:calcium ion binding"/>
    <property type="evidence" value="ECO:0007669"/>
    <property type="project" value="UniProtKB-UniRule"/>
</dbReference>
<comment type="subcellular location">
    <subcellularLocation>
        <location evidence="1">Membrane</location>
        <topology evidence="1">Single-pass membrane protein</topology>
    </subcellularLocation>
</comment>
<evidence type="ECO:0000256" key="1">
    <source>
        <dbReference type="ARBA" id="ARBA00004167"/>
    </source>
</evidence>
<sequence>MHACRGTAVSDLDKHGEDVVHCHLGPEDNFTLILDEAGDLSEMAGESVSGGGGSGYSNGLINGLYPSDGLGLGLGLGLGMLGPRVAELSGRRAAGRRSTDFRLVTGRLPLSRSNGGAGLSEVVMSGTRPGSAGHMPLVTNLDRETTPQQRVTITCQDAAGNSASRVVLVHLIDVNDHSPEFLSTRFIFRIAENRPPRDGHEIWLGRAAARDLDEAETRTVSESRLVYRMAEDRLYGAGGDTSGLAHLFRVDEATGDVYARAMLDREEAPPDGIYQLTVLAMDAGHPVALTGSATVEVHVLDVNDWEPVFTEEVYMFSVSEDAPLREVVGQVEAVDRDATSLANRGGNITYRLVRPSAQAVAGLTGLLLADHSAPGLESRLGQRRTVSAPTHLRTRRRRGADQQFSAHPTPRMTTTNTTRQPRLPALVEAGGTTASGMIPVAGRSGLSMAPAHFAVDSQSGHIRVIRPLDRETKAHYTLLVIAVDSMPPPPPLPSGAVQASAGEFESVAESGGAGVWQS</sequence>
<keyword evidence="3" id="KW-0472">Membrane</keyword>
<dbReference type="PANTHER" id="PTHR24028">
    <property type="entry name" value="CADHERIN-87A"/>
    <property type="match status" value="1"/>
</dbReference>
<dbReference type="InterPro" id="IPR002126">
    <property type="entry name" value="Cadherin-like_dom"/>
</dbReference>